<organism evidence="2 3">
    <name type="scientific">Paspalum notatum var. saurae</name>
    <dbReference type="NCBI Taxonomy" id="547442"/>
    <lineage>
        <taxon>Eukaryota</taxon>
        <taxon>Viridiplantae</taxon>
        <taxon>Streptophyta</taxon>
        <taxon>Embryophyta</taxon>
        <taxon>Tracheophyta</taxon>
        <taxon>Spermatophyta</taxon>
        <taxon>Magnoliopsida</taxon>
        <taxon>Liliopsida</taxon>
        <taxon>Poales</taxon>
        <taxon>Poaceae</taxon>
        <taxon>PACMAD clade</taxon>
        <taxon>Panicoideae</taxon>
        <taxon>Andropogonodae</taxon>
        <taxon>Paspaleae</taxon>
        <taxon>Paspalinae</taxon>
        <taxon>Paspalum</taxon>
    </lineage>
</organism>
<dbReference type="EMBL" id="CP144745">
    <property type="protein sequence ID" value="WVZ53319.1"/>
    <property type="molecule type" value="Genomic_DNA"/>
</dbReference>
<proteinExistence type="predicted"/>
<accession>A0AAQ3PPR7</accession>
<reference evidence="2 3" key="1">
    <citation type="submission" date="2024-02" db="EMBL/GenBank/DDBJ databases">
        <title>High-quality chromosome-scale genome assembly of Pensacola bahiagrass (Paspalum notatum Flugge var. saurae).</title>
        <authorList>
            <person name="Vega J.M."/>
            <person name="Podio M."/>
            <person name="Orjuela J."/>
            <person name="Siena L.A."/>
            <person name="Pessino S.C."/>
            <person name="Combes M.C."/>
            <person name="Mariac C."/>
            <person name="Albertini E."/>
            <person name="Pupilli F."/>
            <person name="Ortiz J.P.A."/>
            <person name="Leblanc O."/>
        </authorList>
    </citation>
    <scope>NUCLEOTIDE SEQUENCE [LARGE SCALE GENOMIC DNA]</scope>
    <source>
        <strain evidence="2">R1</strain>
        <tissue evidence="2">Leaf</tissue>
    </source>
</reference>
<gene>
    <name evidence="2" type="ORF">U9M48_004283</name>
</gene>
<protein>
    <submittedName>
        <fullName evidence="2">Uncharacterized protein</fullName>
    </submittedName>
</protein>
<keyword evidence="3" id="KW-1185">Reference proteome</keyword>
<sequence length="221" mass="23627">MPRDVASPRIRYPTTPHRRRSTPSSQCCPGHGAAIHTIRGTAVCTPPYAPVSLALGFPVGASLSAAVRTSPVSVRNLLAPPFAPVSWIWTSASSSRVSSYALMFVATGGSSKRDTIVVLTGCSACKGANQVARFGYLFKAVYINCCICSSLYITDTSLLVYFNAARYLNMASRETSGPHDKGDSHVLPAIVPTIFYICKGNWVGSLMQQELISSFKEALSA</sequence>
<evidence type="ECO:0000313" key="2">
    <source>
        <dbReference type="EMBL" id="WVZ53319.1"/>
    </source>
</evidence>
<evidence type="ECO:0000256" key="1">
    <source>
        <dbReference type="SAM" id="MobiDB-lite"/>
    </source>
</evidence>
<feature type="region of interest" description="Disordered" evidence="1">
    <location>
        <begin position="1"/>
        <end position="26"/>
    </location>
</feature>
<name>A0AAQ3PPR7_PASNO</name>
<dbReference type="AlphaFoldDB" id="A0AAQ3PPR7"/>
<evidence type="ECO:0000313" key="3">
    <source>
        <dbReference type="Proteomes" id="UP001341281"/>
    </source>
</evidence>
<dbReference type="Proteomes" id="UP001341281">
    <property type="component" value="Chromosome 01"/>
</dbReference>